<keyword evidence="3 8" id="KW-0732">Signal</keyword>
<evidence type="ECO:0000256" key="1">
    <source>
        <dbReference type="ARBA" id="ARBA00004219"/>
    </source>
</evidence>
<name>A0A3S4JB87_9ENTR</name>
<dbReference type="SUPFAM" id="SSF51126">
    <property type="entry name" value="Pectin lyase-like"/>
    <property type="match status" value="1"/>
</dbReference>
<dbReference type="Pfam" id="PF05860">
    <property type="entry name" value="TPS"/>
    <property type="match status" value="1"/>
</dbReference>
<evidence type="ECO:0000256" key="3">
    <source>
        <dbReference type="ARBA" id="ARBA00022729"/>
    </source>
</evidence>
<dbReference type="Pfam" id="PF21726">
    <property type="entry name" value="DUF6862"/>
    <property type="match status" value="1"/>
</dbReference>
<dbReference type="InterPro" id="IPR025157">
    <property type="entry name" value="Hemagglutinin_rpt"/>
</dbReference>
<dbReference type="InterPro" id="IPR010069">
    <property type="entry name" value="CdiA_FHA1_rpt"/>
</dbReference>
<dbReference type="InterPro" id="IPR049271">
    <property type="entry name" value="DUF6862"/>
</dbReference>
<comment type="subcellular location">
    <subcellularLocation>
        <location evidence="1">Target cell</location>
        <location evidence="1">Target cell cytoplasm</location>
    </subcellularLocation>
</comment>
<feature type="domain" description="Filamentous haemagglutinin FhaB/tRNA nuclease CdiA-like TPS" evidence="9">
    <location>
        <begin position="47"/>
        <end position="169"/>
    </location>
</feature>
<dbReference type="GO" id="GO:0004521">
    <property type="term" value="F:RNA endonuclease activity"/>
    <property type="evidence" value="ECO:0007669"/>
    <property type="project" value="UniProtKB-ARBA"/>
</dbReference>
<dbReference type="NCBIfam" id="TIGR01901">
    <property type="entry name" value="adhes_NPXG"/>
    <property type="match status" value="1"/>
</dbReference>
<dbReference type="OrthoDB" id="2664633at2"/>
<accession>A0A3S4JB87</accession>
<evidence type="ECO:0000256" key="5">
    <source>
        <dbReference type="ARBA" id="ARBA00023026"/>
    </source>
</evidence>
<comment type="similarity">
    <text evidence="6">In the N-terminal section; belongs to the CdiA toxin family.</text>
</comment>
<keyword evidence="11" id="KW-1185">Reference proteome</keyword>
<evidence type="ECO:0000256" key="8">
    <source>
        <dbReference type="SAM" id="SignalP"/>
    </source>
</evidence>
<keyword evidence="2" id="KW-0800">Toxin</keyword>
<sequence>MEKHPVGLAKRLLSYLVIFLLAGQPVFPAVAATINPVTPGAQMDQAGNGVPVLNIATPNQAGISHNQFQDYNVGKEGLILNNATGSLTQTQLGGLIQNNPNLKVGKEASGIINEVIGGNRSQLQGYTEVAGKAANVMVANPYGITCNGCGFINTPNATLTTGKPQFDAAGNLLALDVSKGSITVEGQGLDASKSDALSIIARATEVNAGIHAKDLKVTVGANRVSSTGAATPIAGEGSAPVVAVDTGALGGMYANRIHLISSDKGVGVNLGNLNARQGDITLDTNGKLVVNNSLASGNLTAQADNIVLSGEHKIGGATQVTSGSDITVANGKLASDREISLSGSGKLALNNSQLTAGNDIALNAGAASVDAASEANAGGAIRARAAASMENTGKLTAGGDIALSAGQLANSGQIAANNSFSAKADSFNNSGNVQAQRNIQLDLGSFTHSGQMLAGAGLTATTGDAWIDGMLSSGTDQAWTSRNAFTIGRNGQLLSSGNLALQAEGFSHAGMLSGKQDVTLSSKQFYGQQGSLLASGGNLALLTQQLQNVGQITSQKDLTFRGERFETLAGGQLQSEGNMLLQASNSVTLRGTQAAKGALTVNTGSLTHSGSTKGNTVTLGASQLDTGGNIQADGAMLLTADNIVQQAGGALLAQKNLQLNALNFTNRGSLDSNALTLAIVGNIDNQTSGKITARNGLNSTSDSFNNAGQVAASTVNVAAQTTLTNSGSLQAEQNLNATAAQLKNTGQLEAASLALHSTKLDNGGLIQGGQNLTLNAAALTNQSGGKVISGSGLALSIPQLTNAGLISVQQGLAIESLMLANSGNIESQNMTLKAGQQLDNQAGGALLAKDALTLSAASFNNAGSLQGKNLAVNLGQWNNSGLTTGSESVTASVSGELKNGPQGKIIVGQAGAQGAIAGGLLDLNAGSVTNEGWLQSGGRVNVTVQALVNAGVISANQAATLEGLTLDNRGRIEAQDLQLKLRDKVTNFAGAVLVAKRNLQLSAPELDNAGQLIADSTVLDAQNVANTGLLQGDSALKATGDTFNNAVGGTVLAERQLTLAARQMTNAGEIQADTATLNASQMANSGKLLGLSILNLTATDSLDNSGQIQGKNKLTLTSDILTNQGTLTAADLSLESQRSVNSGLLQGEKALRLNAAELTNLEQGKIISGSGLTLSIPMLINAGLISVEQGLAIGVSTLDNSGHIEASDLGVTASERANNQATGVLLADNALRLSTPVFDNQGQTVSRLTALDAARMTNGGIVHGSESLSLSGTTVSNARGAEMSAQVGELHVEQLVNAGLISVRQGMAIDALTLQNSGNLEAADLSLRLAGELDNQSGGVLLADNTLSVITPKGSNAGKLIANSTSLAVDDLTNNGLLQGNQAINYQGNTLANGAAGQLLSDGNIAVNAARLDSAGRLQGRNITLNGGQNGGENTGQILGRDALNILFGGAFNNGGRLISQNQLGLTTGPLSNTGIIAASQLNIDAGSSQASNFGLIQADGKLQLTAASLQNDKGATVAGGDDVSLTLPVLNNAGNISTAKHLQLDGGSVDNLGAIDAQNLDFSLGGQLSNQAGASLVADNRLALTSNGWANAGQIISDTVTLSALKGQNDGLLQGDRGLTLNTAQLGNGEAGKALTGGGLDIRGDKVSNKGALQGQLVTLQGAELSNTGSLSGKDRVSLNVGKSVANDGQLLSQGELQLATGQLDNNGVLAATRVGVQTDTLNNRGTLQSNTGLDLHSTAVTNSGTLLAKQMLNILGTSLDNSGIVQGNALSIASQSALTNQTTGKLLATGTFDFNGESFANGGTVAADNARLAVNIFNNGGLVQGNTGLSMSGAGEKHPQFLLLRSFAAAQPPAVRVLNNLSGGKLLSGGNLALAADNVDNAGAIQGQALTLASNSWNNDGSLTGLQALDLNASTLINHGQLAADTLGLKAGNIGNSGLLQGTSAFTLETGKLENLTGGQILSGSSLTLHLPEFTNAGTVQARDNLLLTADALDNQGRLSGRDVTLNIARQLNNQSNGRLLAAGELKSQSGTLSNTGVVAADKLDLSSSQVDNQGVIQGENALALNTPQLNNLAGGQLVSGSAVSLTIPQMVNLGLISVKDALVLSGASLDNQGTLQGGSVALNFADSILNRSAAKILAEKDLSLQTADINNQGSLAGDTVGITARTLNNAGLLQGNTALRLDSVTPSALTLTNQKEGQILTGGALTLSLPKLLNQGVIFSRQGLNVSAGALDNQGTLQGQDLTLNAANSLNNEKDARLIAQRGLTLSAGQMDNAGQLAASNASLAVSILNNSGAVQGDNGLTVDASTMNNQSGGKMLSGGQLALNGQQISNAGVMQGQTLGVKAASWKNSGSALGLNGLTAQVDNQLTNDGRLLSQGVSQITAGALNNTGAVLSEGDLTLSGGALLNSGNIQGNNLTANNGAIDNAGSVIGLKSLTLQPQQDINNRPGGSMQTQGAMLVTGRNVTNGGLWQAQYLKLNAQQLQNNGTLQSTGNLDLALASGLTNTGAITANNVATLTAPGMTNQGQILAKNLVLSGNVLNNGGNISGVDGLGISLGGNLDVQSGARLLTNGLLSVGANIITNLGHAQGNAVTLNAAALNNQGRIEANSALTGALSGNLDNGQNAVLLSQGSLDLGAQQLTNTGTVQGNGNTRIDLRDRGSNQGQILSGGALTLNTPGFTNGGWVQGFALALNAGSLNNSGTVLAQQQGTLGGSYILNNGMLQGANLTVNPGQLDNNGTVYATQNLAITGNQVNSSAAARLLSQGNMGINAGNTSLQGQVAALGNLSLSSQGSYNQLTTLAAGNTLAVSSQGDINVNGLMQGQGVQLSAAGTLNNNGQVRAGYGESQLTAGQLNLNGAGSVQAGGTLRLTSQNGINNAGFVGTAGDLIASAGGTLLNSALLYAGNNMSLLANSIRNYRGDILAGNSLWMQRDVAGNANAEVVNTSGSIETQNGDISIRTGHLLNTRDGLNVQQTTINNSTVAGIGNASIFVKPEQLPAGAMGYFTTDDVVQVGSCNGHGACNYVHHTYYHYAPFKDFATQKFAVSQTNITVVANGGSGRIAAAGGINGSIDNLENQASNILAGRNIIFTGTQLNNQSWQAGTNYDYLVYQYTDPGSRQPRFANIKEAPRGAEIKDIGAQFNLNGHDTQYTPGEIYRSVIQAGGAVVANFSNNISNTSVSANTPGYTPGRSAPGLNLATGPGVSAGAQATGLNAGTSTNVTAPQATITLPTNGNSVGQAESLNVRADGNRGLASVDRSQQNIGDFGQAGGKLAEINAQGLSQQQGVGSSAIDLAANTAPLVEANNSGGKLTAISDNTVGLANQHAGNKSELASRDKNGEIVAVTAKVIELSSGGKTPPPPGYDYRPIELTDISALTSKLTASGSPIKLSDYPLPSSNNGYFVANKDPKSPYLIVTNPKLDGLGQLDNSLFNDLYKLAGSAPPNAPQETRATYTDTNKFLGSDYFLARLNLRPEYDYRFLGDAAFDTRYVSNQILNQTGSRYVNGVGSDLEQMQYLIDHAAQARDKLGLKLGVSLSADQVAALDSSILWWENAVIDGQNVLVPKLYISPKDVAVNNGSVIAGNQVILNGGNITNDGSTLQGKTLLSASSQNAISNINGGEINSGGSLQLSALGDINNIGSIIAGQKVSLESVGGSIINQTLTNQWDTGGKASGRNNPVLAFTNTEIGPLASINATDSLSLSAGKDILNTGANLSAGGDMLLKALDNISLTGNQLVERDQRGRNINESITNQGSNVNSGGSLSLQAGRDLTVTGSNLNAGGSAALWAGNDLTLDVAKNSRHSQTGNTDTLDTSNTRTAVSAGKDLTMVAGRDLNSLGAALAAEDRVGLQAGRDVNLESIESTHSDKYTAKKKVDINESVRQQGTEIASGGNTTIIAGRDVNTQAAQVTAHGDIGVGAGRDINLETATDSDYHYDEETKTKKGFLSSKTTHTINETSSTREAGTLLSGDNVTLKAGNDLLVKGSSVVGDGNVALNAGNNVDIVAATDTDTAWHFKETKKSGLMGTGGIGFTIGSSKSTQDLREQGTTQSQSVSTVGSTRGNVSVNAGGMAHIGGADLVAGKDLSVSGDSVLIEPGHDKRTRDEKFEQKSSGLTVALSGAVGEAINNAVETAQTTKNESDGRLAALQATKTALAGGQAYLGAQQAVAAKDPDNGIRVSVSLTTQKSKSEQHAESDVVKGSSLTAGNNLNVTATGKGNSAESGNILIGGSQLKAGGDTSLAASNDIVLSGAANTQLTTGKNSSSGGGIGVGFGVNSGSAGLSIFANVNAANGKDKGNGTSWTETTLDSGGTVLLASGRDAILNGAQVNGDKVVADIGRDLIISSQQDSNNYDSKQTSVAAGGSFTFGSMSGSGYISLSQDKMKSTYDSVQEQSGIFAGKGGYDITVGNHTQLNGAVIASRAEADKNSLDTGTLGFSDIGNKADYNVSHSGVSLSGGTDMSAAGSMLASNGLANVGSLLAGMNGKGHAEGTTQSAVADGSIIIRDKANQLQDVAALSRDTEHANGSIGQIFNKEEEQKRLQTAQLVGEIGGQMTSVVSTYGDTQALEAVRAKGGNYANMSAEALRNTADYQKAFGDYGIGGKYQMVAQSVSGILAGAAGGDLKKALAGGLNPVMAQAIKSATTKGGEVNEPANLMAHAVWGALAAQLSGGNAAAGAAGAFSGELAARHIAAEMFPDTKPGDLNQDQKQLVSLLGTMAAGIAGGVVGNSTAAATTGAQAGKNAVENNYLSSSDKSLQTELNHKQTLSPQEQKERDALNKKDAETTKELVNACLNGGSAAACSAARKDAMEKQETYQSLGYQDQKEGQLGYQQIQQLLNGTTEEAKQIQEVYSSMVNAYVRTGMSETAAKRAIGLQLGTMYVVGGIAGIAAGSAVDDGIAPRTTSGKSTFSLAPEDSARVINVPKGQRPEATDYLPEEYVNEHLSLFANGASRFMSEENYQRYGIAQRDGTTFVMPRDQADALLFNTKGNTNSLELSLGLDAGFLDTNNLLRIDIPKPAEFNLRIPSGNEAGANSHWIPGGKLPNGDSEAIINGRDVPSSDYQVNPVNVGGK</sequence>
<dbReference type="SMART" id="SM00912">
    <property type="entry name" value="Haemagg_act"/>
    <property type="match status" value="1"/>
</dbReference>
<dbReference type="GO" id="GO:0030430">
    <property type="term" value="C:host cell cytoplasm"/>
    <property type="evidence" value="ECO:0007669"/>
    <property type="project" value="UniProtKB-ARBA"/>
</dbReference>
<feature type="chain" id="PRO_5018656782" evidence="8">
    <location>
        <begin position="32"/>
        <end position="5065"/>
    </location>
</feature>
<evidence type="ECO:0000313" key="10">
    <source>
        <dbReference type="EMBL" id="VEB97027.1"/>
    </source>
</evidence>
<protein>
    <submittedName>
        <fullName evidence="10">Filamentous hemagglutinin</fullName>
    </submittedName>
</protein>
<dbReference type="RefSeq" id="WP_126356005.1">
    <property type="nucleotide sequence ID" value="NZ_LR134201.1"/>
</dbReference>
<dbReference type="KEGG" id="clap:NCTC11466_01937"/>
<evidence type="ECO:0000256" key="6">
    <source>
        <dbReference type="ARBA" id="ARBA00024043"/>
    </source>
</evidence>
<feature type="compositionally biased region" description="Polar residues" evidence="7">
    <location>
        <begin position="4747"/>
        <end position="4763"/>
    </location>
</feature>
<keyword evidence="5" id="KW-0843">Virulence</keyword>
<feature type="region of interest" description="Disordered" evidence="7">
    <location>
        <begin position="4747"/>
        <end position="4772"/>
    </location>
</feature>
<dbReference type="GO" id="GO:0090729">
    <property type="term" value="F:toxin activity"/>
    <property type="evidence" value="ECO:0007669"/>
    <property type="project" value="UniProtKB-KW"/>
</dbReference>
<evidence type="ECO:0000259" key="9">
    <source>
        <dbReference type="SMART" id="SM00912"/>
    </source>
</evidence>
<evidence type="ECO:0000256" key="7">
    <source>
        <dbReference type="SAM" id="MobiDB-lite"/>
    </source>
</evidence>
<evidence type="ECO:0000256" key="2">
    <source>
        <dbReference type="ARBA" id="ARBA00022656"/>
    </source>
</evidence>
<keyword evidence="4" id="KW-1266">Target cell cytoplasm</keyword>
<dbReference type="InterPro" id="IPR008638">
    <property type="entry name" value="FhaB/CdiA-like_TPS"/>
</dbReference>
<gene>
    <name evidence="10" type="primary">fhaB_1</name>
    <name evidence="10" type="ORF">NCTC11466_01937</name>
</gene>
<dbReference type="Gene3D" id="2.160.20.10">
    <property type="entry name" value="Single-stranded right-handed beta-helix, Pectin lyase-like"/>
    <property type="match status" value="1"/>
</dbReference>
<dbReference type="Proteomes" id="UP000274122">
    <property type="component" value="Chromosome"/>
</dbReference>
<dbReference type="NCBIfam" id="TIGR01731">
    <property type="entry name" value="fil_hemag_20aa"/>
    <property type="match status" value="37"/>
</dbReference>
<dbReference type="FunFam" id="2.160.20.10:FF:000048">
    <property type="entry name" value="tRNA nuclease CdiA"/>
    <property type="match status" value="1"/>
</dbReference>
<feature type="region of interest" description="Disordered" evidence="7">
    <location>
        <begin position="4033"/>
        <end position="4056"/>
    </location>
</feature>
<evidence type="ECO:0000313" key="11">
    <source>
        <dbReference type="Proteomes" id="UP000274122"/>
    </source>
</evidence>
<organism evidence="10 11">
    <name type="scientific">Cedecea lapagei</name>
    <dbReference type="NCBI Taxonomy" id="158823"/>
    <lineage>
        <taxon>Bacteria</taxon>
        <taxon>Pseudomonadati</taxon>
        <taxon>Pseudomonadota</taxon>
        <taxon>Gammaproteobacteria</taxon>
        <taxon>Enterobacterales</taxon>
        <taxon>Enterobacteriaceae</taxon>
        <taxon>Cedecea</taxon>
    </lineage>
</organism>
<dbReference type="Pfam" id="PF13332">
    <property type="entry name" value="Fil_haemagg_2"/>
    <property type="match status" value="4"/>
</dbReference>
<feature type="signal peptide" evidence="8">
    <location>
        <begin position="1"/>
        <end position="31"/>
    </location>
</feature>
<dbReference type="InterPro" id="IPR011050">
    <property type="entry name" value="Pectin_lyase_fold/virulence"/>
</dbReference>
<proteinExistence type="inferred from homology"/>
<dbReference type="InterPro" id="IPR012334">
    <property type="entry name" value="Pectin_lyas_fold"/>
</dbReference>
<dbReference type="EMBL" id="LR134201">
    <property type="protein sequence ID" value="VEB97027.1"/>
    <property type="molecule type" value="Genomic_DNA"/>
</dbReference>
<feature type="region of interest" description="Disordered" evidence="7">
    <location>
        <begin position="5046"/>
        <end position="5065"/>
    </location>
</feature>
<evidence type="ECO:0000256" key="4">
    <source>
        <dbReference type="ARBA" id="ARBA00022913"/>
    </source>
</evidence>
<reference evidence="10 11" key="1">
    <citation type="submission" date="2018-12" db="EMBL/GenBank/DDBJ databases">
        <authorList>
            <consortium name="Pathogen Informatics"/>
        </authorList>
    </citation>
    <scope>NUCLEOTIDE SEQUENCE [LARGE SCALE GENOMIC DNA]</scope>
    <source>
        <strain evidence="10 11">NCTC11466</strain>
    </source>
</reference>